<dbReference type="InterPro" id="IPR004675">
    <property type="entry name" value="AhpD_core"/>
</dbReference>
<evidence type="ECO:0000259" key="1">
    <source>
        <dbReference type="Pfam" id="PF02627"/>
    </source>
</evidence>
<dbReference type="Gene3D" id="1.20.1290.10">
    <property type="entry name" value="AhpD-like"/>
    <property type="match status" value="1"/>
</dbReference>
<proteinExistence type="predicted"/>
<reference evidence="2" key="1">
    <citation type="submission" date="2023-09" db="EMBL/GenBank/DDBJ databases">
        <title>Paucibacter sp. APW11 Genome sequencing and assembly.</title>
        <authorList>
            <person name="Kim I."/>
        </authorList>
    </citation>
    <scope>NUCLEOTIDE SEQUENCE</scope>
    <source>
        <strain evidence="2">APW11</strain>
    </source>
</reference>
<gene>
    <name evidence="2" type="ORF">RQP53_23395</name>
</gene>
<dbReference type="PANTHER" id="PTHR35446:SF3">
    <property type="entry name" value="CMD DOMAIN-CONTAINING PROTEIN"/>
    <property type="match status" value="1"/>
</dbReference>
<dbReference type="RefSeq" id="WP_315653143.1">
    <property type="nucleotide sequence ID" value="NZ_JAVXZY010000014.1"/>
</dbReference>
<dbReference type="PANTHER" id="PTHR35446">
    <property type="entry name" value="SI:CH211-175M2.5"/>
    <property type="match status" value="1"/>
</dbReference>
<protein>
    <submittedName>
        <fullName evidence="2">Carboxymuconolactone decarboxylase family protein</fullName>
    </submittedName>
</protein>
<dbReference type="EMBL" id="JAVXZY010000014">
    <property type="protein sequence ID" value="MDT9002245.1"/>
    <property type="molecule type" value="Genomic_DNA"/>
</dbReference>
<keyword evidence="3" id="KW-1185">Reference proteome</keyword>
<dbReference type="InterPro" id="IPR003779">
    <property type="entry name" value="CMD-like"/>
</dbReference>
<dbReference type="InterPro" id="IPR029032">
    <property type="entry name" value="AhpD-like"/>
</dbReference>
<accession>A0ABU3PI36</accession>
<name>A0ABU3PI36_9BURK</name>
<dbReference type="NCBIfam" id="TIGR00778">
    <property type="entry name" value="ahpD_dom"/>
    <property type="match status" value="1"/>
</dbReference>
<dbReference type="Proteomes" id="UP001246372">
    <property type="component" value="Unassembled WGS sequence"/>
</dbReference>
<feature type="domain" description="Carboxymuconolactone decarboxylase-like" evidence="1">
    <location>
        <begin position="41"/>
        <end position="123"/>
    </location>
</feature>
<dbReference type="Pfam" id="PF02627">
    <property type="entry name" value="CMD"/>
    <property type="match status" value="1"/>
</dbReference>
<organism evidence="2 3">
    <name type="scientific">Roseateles aquae</name>
    <dbReference type="NCBI Taxonomy" id="3077235"/>
    <lineage>
        <taxon>Bacteria</taxon>
        <taxon>Pseudomonadati</taxon>
        <taxon>Pseudomonadota</taxon>
        <taxon>Betaproteobacteria</taxon>
        <taxon>Burkholderiales</taxon>
        <taxon>Sphaerotilaceae</taxon>
        <taxon>Roseateles</taxon>
    </lineage>
</organism>
<dbReference type="SUPFAM" id="SSF69118">
    <property type="entry name" value="AhpD-like"/>
    <property type="match status" value="1"/>
</dbReference>
<sequence length="181" mass="19055">MSRLSIPTVEQSHEAAKPLLAAVNKQLGVVPNLMKLVGHSPAALEGYLSLSGALGKGELSAQLRERIALAVAEFNGCDYCLSAHDYIGRNLAKLSGEDIAAARDFHSPDAASAAALRFARRVVETRGQVDAGDVTTLRAAGFSEGAVIEIVLNVALNVLTNYVNNVAQTEVDFPKVSAKKA</sequence>
<evidence type="ECO:0000313" key="2">
    <source>
        <dbReference type="EMBL" id="MDT9002245.1"/>
    </source>
</evidence>
<evidence type="ECO:0000313" key="3">
    <source>
        <dbReference type="Proteomes" id="UP001246372"/>
    </source>
</evidence>
<comment type="caution">
    <text evidence="2">The sequence shown here is derived from an EMBL/GenBank/DDBJ whole genome shotgun (WGS) entry which is preliminary data.</text>
</comment>